<gene>
    <name evidence="2" type="ORF">PGQ11_001640</name>
</gene>
<protein>
    <submittedName>
        <fullName evidence="2">Ankyrin repeat-containing domain protein</fullName>
    </submittedName>
</protein>
<reference evidence="2 3" key="1">
    <citation type="journal article" date="2024" name="IMA Fungus">
        <title>Apiospora arundinis, a panoply of carbohydrate-active enzymes and secondary metabolites.</title>
        <authorList>
            <person name="Sorensen T."/>
            <person name="Petersen C."/>
            <person name="Muurmann A.T."/>
            <person name="Christiansen J.V."/>
            <person name="Brundto M.L."/>
            <person name="Overgaard C.K."/>
            <person name="Boysen A.T."/>
            <person name="Wollenberg R.D."/>
            <person name="Larsen T.O."/>
            <person name="Sorensen J.L."/>
            <person name="Nielsen K.L."/>
            <person name="Sondergaard T.E."/>
        </authorList>
    </citation>
    <scope>NUCLEOTIDE SEQUENCE [LARGE SCALE GENOMIC DNA]</scope>
    <source>
        <strain evidence="2 3">AAU 773</strain>
    </source>
</reference>
<evidence type="ECO:0000256" key="1">
    <source>
        <dbReference type="SAM" id="MobiDB-lite"/>
    </source>
</evidence>
<dbReference type="Gene3D" id="1.25.40.20">
    <property type="entry name" value="Ankyrin repeat-containing domain"/>
    <property type="match status" value="1"/>
</dbReference>
<sequence length="253" mass="28203">MGYPVEGGIIKYPTEHLQNSADVPRLPTCQKLSVDKAKERIRSYERGLRGARLTGLNLLSQCDGFTLFQYLLRRREYDVLEIIFQGTSKISPNLANIEVGKVARLLAPHGITNLLETLINSDRCASQVISTCATTQHNPSLDISADPILAVAAQRELTNLDVLRLLVEKGRLAFNASSGDGQDFFDAELSQIAAFEDDDPKLWRNTALHELAKSRHWWHVARGVPYLLSRGADTEQRNEVGQTPLELAQQTEP</sequence>
<evidence type="ECO:0000313" key="3">
    <source>
        <dbReference type="Proteomes" id="UP001390339"/>
    </source>
</evidence>
<keyword evidence="3" id="KW-1185">Reference proteome</keyword>
<comment type="caution">
    <text evidence="2">The sequence shown here is derived from an EMBL/GenBank/DDBJ whole genome shotgun (WGS) entry which is preliminary data.</text>
</comment>
<dbReference type="InterPro" id="IPR036770">
    <property type="entry name" value="Ankyrin_rpt-contain_sf"/>
</dbReference>
<evidence type="ECO:0000313" key="2">
    <source>
        <dbReference type="EMBL" id="KAK8876694.1"/>
    </source>
</evidence>
<dbReference type="EMBL" id="JAPCWZ010000002">
    <property type="protein sequence ID" value="KAK8876694.1"/>
    <property type="molecule type" value="Genomic_DNA"/>
</dbReference>
<accession>A0ABR2JFG0</accession>
<feature type="region of interest" description="Disordered" evidence="1">
    <location>
        <begin position="234"/>
        <end position="253"/>
    </location>
</feature>
<dbReference type="SUPFAM" id="SSF48403">
    <property type="entry name" value="Ankyrin repeat"/>
    <property type="match status" value="1"/>
</dbReference>
<organism evidence="2 3">
    <name type="scientific">Apiospora arundinis</name>
    <dbReference type="NCBI Taxonomy" id="335852"/>
    <lineage>
        <taxon>Eukaryota</taxon>
        <taxon>Fungi</taxon>
        <taxon>Dikarya</taxon>
        <taxon>Ascomycota</taxon>
        <taxon>Pezizomycotina</taxon>
        <taxon>Sordariomycetes</taxon>
        <taxon>Xylariomycetidae</taxon>
        <taxon>Amphisphaeriales</taxon>
        <taxon>Apiosporaceae</taxon>
        <taxon>Apiospora</taxon>
    </lineage>
</organism>
<dbReference type="Proteomes" id="UP001390339">
    <property type="component" value="Unassembled WGS sequence"/>
</dbReference>
<name>A0ABR2JFG0_9PEZI</name>
<proteinExistence type="predicted"/>